<gene>
    <name evidence="2" type="ORF">FHS09_001345</name>
</gene>
<keyword evidence="3" id="KW-1185">Reference proteome</keyword>
<evidence type="ECO:0000313" key="2">
    <source>
        <dbReference type="EMBL" id="MBB3060526.1"/>
    </source>
</evidence>
<dbReference type="EMBL" id="JACHWZ010000005">
    <property type="protein sequence ID" value="MBB3060526.1"/>
    <property type="molecule type" value="Genomic_DNA"/>
</dbReference>
<organism evidence="2 3">
    <name type="scientific">Microbulbifer rhizosphaerae</name>
    <dbReference type="NCBI Taxonomy" id="1562603"/>
    <lineage>
        <taxon>Bacteria</taxon>
        <taxon>Pseudomonadati</taxon>
        <taxon>Pseudomonadota</taxon>
        <taxon>Gammaproteobacteria</taxon>
        <taxon>Cellvibrionales</taxon>
        <taxon>Microbulbiferaceae</taxon>
        <taxon>Microbulbifer</taxon>
    </lineage>
</organism>
<name>A0A7W4WA80_9GAMM</name>
<dbReference type="Proteomes" id="UP000535937">
    <property type="component" value="Unassembled WGS sequence"/>
</dbReference>
<reference evidence="2 3" key="1">
    <citation type="submission" date="2020-08" db="EMBL/GenBank/DDBJ databases">
        <title>Genomic Encyclopedia of Type Strains, Phase III (KMG-III): the genomes of soil and plant-associated and newly described type strains.</title>
        <authorList>
            <person name="Whitman W."/>
        </authorList>
    </citation>
    <scope>NUCLEOTIDE SEQUENCE [LARGE SCALE GENOMIC DNA]</scope>
    <source>
        <strain evidence="2 3">CECT 8799</strain>
    </source>
</reference>
<feature type="signal peptide" evidence="1">
    <location>
        <begin position="1"/>
        <end position="32"/>
    </location>
</feature>
<dbReference type="AlphaFoldDB" id="A0A7W4WA80"/>
<feature type="chain" id="PRO_5030920959" evidence="1">
    <location>
        <begin position="33"/>
        <end position="105"/>
    </location>
</feature>
<dbReference type="RefSeq" id="WP_183457993.1">
    <property type="nucleotide sequence ID" value="NZ_JACHWZ010000005.1"/>
</dbReference>
<sequence length="105" mass="11613">MASPQPFRCGSKASGYYLLGFLLAWAPAPARAAVPIPDSQPLATSGAKFYLREVRREQELYLEIFLDDESTGLIAPVLLREGRLWISSADLREIGLRIPRGSAEH</sequence>
<evidence type="ECO:0000256" key="1">
    <source>
        <dbReference type="SAM" id="SignalP"/>
    </source>
</evidence>
<keyword evidence="1" id="KW-0732">Signal</keyword>
<accession>A0A7W4WA80</accession>
<proteinExistence type="predicted"/>
<protein>
    <submittedName>
        <fullName evidence="2">Uncharacterized protein</fullName>
    </submittedName>
</protein>
<comment type="caution">
    <text evidence="2">The sequence shown here is derived from an EMBL/GenBank/DDBJ whole genome shotgun (WGS) entry which is preliminary data.</text>
</comment>
<evidence type="ECO:0000313" key="3">
    <source>
        <dbReference type="Proteomes" id="UP000535937"/>
    </source>
</evidence>